<dbReference type="PANTHER" id="PTHR10039">
    <property type="entry name" value="AMELOGENIN"/>
    <property type="match status" value="1"/>
</dbReference>
<dbReference type="OrthoDB" id="3027122at2759"/>
<dbReference type="SUPFAM" id="SSF52540">
    <property type="entry name" value="P-loop containing nucleoside triphosphate hydrolases"/>
    <property type="match status" value="1"/>
</dbReference>
<feature type="region of interest" description="Disordered" evidence="2">
    <location>
        <begin position="49"/>
        <end position="82"/>
    </location>
</feature>
<reference evidence="4 5" key="1">
    <citation type="journal article" date="2020" name="ISME J.">
        <title>Uncovering the hidden diversity of litter-decomposition mechanisms in mushroom-forming fungi.</title>
        <authorList>
            <person name="Floudas D."/>
            <person name="Bentzer J."/>
            <person name="Ahren D."/>
            <person name="Johansson T."/>
            <person name="Persson P."/>
            <person name="Tunlid A."/>
        </authorList>
    </citation>
    <scope>NUCLEOTIDE SEQUENCE [LARGE SCALE GENOMIC DNA]</scope>
    <source>
        <strain evidence="4 5">CBS 101986</strain>
    </source>
</reference>
<feature type="compositionally biased region" description="Basic and acidic residues" evidence="2">
    <location>
        <begin position="18"/>
        <end position="28"/>
    </location>
</feature>
<dbReference type="Proteomes" id="UP000567179">
    <property type="component" value="Unassembled WGS sequence"/>
</dbReference>
<evidence type="ECO:0000256" key="1">
    <source>
        <dbReference type="ARBA" id="ARBA00022737"/>
    </source>
</evidence>
<dbReference type="Gene3D" id="3.40.50.300">
    <property type="entry name" value="P-loop containing nucleotide triphosphate hydrolases"/>
    <property type="match status" value="1"/>
</dbReference>
<dbReference type="InterPro" id="IPR027417">
    <property type="entry name" value="P-loop_NTPase"/>
</dbReference>
<dbReference type="PROSITE" id="PS50837">
    <property type="entry name" value="NACHT"/>
    <property type="match status" value="1"/>
</dbReference>
<dbReference type="Pfam" id="PF24883">
    <property type="entry name" value="NPHP3_N"/>
    <property type="match status" value="1"/>
</dbReference>
<feature type="compositionally biased region" description="Basic and acidic residues" evidence="2">
    <location>
        <begin position="70"/>
        <end position="82"/>
    </location>
</feature>
<gene>
    <name evidence="4" type="ORF">D9619_009803</name>
</gene>
<evidence type="ECO:0000256" key="2">
    <source>
        <dbReference type="SAM" id="MobiDB-lite"/>
    </source>
</evidence>
<keyword evidence="5" id="KW-1185">Reference proteome</keyword>
<keyword evidence="1" id="KW-0677">Repeat</keyword>
<evidence type="ECO:0000313" key="4">
    <source>
        <dbReference type="EMBL" id="KAF5325325.1"/>
    </source>
</evidence>
<sequence>MSSKNVFKKLFQKKKGDKNKAREGETGDKTAGNLSANLTMASSTNISDIWTTTNSEQGSAKGYEQSATDQVDKNKNDTQDDAEGMKKVVLVSSETTLVHGAAQSQVLNAGRMRDVAYEAVKESLRAVVRCSDVFPPLKSSGQAILEVVERYDAVKEIPVELEQLNGKLRLLVEILETRSRVMNDDRLDGLARTFDEKAKLIAQKLDRSMASRIIETSQDRTFIAREVSSVMFAIEIAMMDVSLRTYKGVSQLQETVSELKVLTLLDKLKYVEGAGFNHEDRQGCTNGTRIMLLADLLAWATDPTQHHIFWLNGMAGTGKTSVAETLCNLLAGRGHLGSSFFCSRKRSDRRNVRLIIPALAKALARRYPEFRTALVEVLKDDLDFTGMGLDDQYLTLILEPAEKAFNGASEPVIIAVDALDECEDSQAAEMFLKAILGQKPLCFLRFFVTSRPEPKIRKAFASGVYSTLRLQDIEQHIVNADIAIFLNNKLKEIDDLYEEYSTTWPPPEVNAIVNQSGNLFIYAATAAKYIADEQGDPVERLSKFASISPPVNAVETIDEVYSFILTEAFSQKLDAQEKDRIRACLSILTCALEPLPISTYACKYQKTDRIMK</sequence>
<dbReference type="InterPro" id="IPR056884">
    <property type="entry name" value="NPHP3-like_N"/>
</dbReference>
<dbReference type="PANTHER" id="PTHR10039:SF16">
    <property type="entry name" value="GPI INOSITOL-DEACYLASE"/>
    <property type="match status" value="1"/>
</dbReference>
<feature type="compositionally biased region" description="Basic residues" evidence="2">
    <location>
        <begin position="1"/>
        <end position="17"/>
    </location>
</feature>
<evidence type="ECO:0000313" key="5">
    <source>
        <dbReference type="Proteomes" id="UP000567179"/>
    </source>
</evidence>
<dbReference type="AlphaFoldDB" id="A0A8H5BL16"/>
<organism evidence="4 5">
    <name type="scientific">Psilocybe cf. subviscida</name>
    <dbReference type="NCBI Taxonomy" id="2480587"/>
    <lineage>
        <taxon>Eukaryota</taxon>
        <taxon>Fungi</taxon>
        <taxon>Dikarya</taxon>
        <taxon>Basidiomycota</taxon>
        <taxon>Agaricomycotina</taxon>
        <taxon>Agaricomycetes</taxon>
        <taxon>Agaricomycetidae</taxon>
        <taxon>Agaricales</taxon>
        <taxon>Agaricineae</taxon>
        <taxon>Strophariaceae</taxon>
        <taxon>Psilocybe</taxon>
    </lineage>
</organism>
<dbReference type="EMBL" id="JAACJJ010000015">
    <property type="protein sequence ID" value="KAF5325325.1"/>
    <property type="molecule type" value="Genomic_DNA"/>
</dbReference>
<comment type="caution">
    <text evidence="4">The sequence shown here is derived from an EMBL/GenBank/DDBJ whole genome shotgun (WGS) entry which is preliminary data.</text>
</comment>
<feature type="domain" description="NACHT" evidence="3">
    <location>
        <begin position="307"/>
        <end position="452"/>
    </location>
</feature>
<proteinExistence type="predicted"/>
<feature type="region of interest" description="Disordered" evidence="2">
    <location>
        <begin position="1"/>
        <end position="36"/>
    </location>
</feature>
<evidence type="ECO:0000259" key="3">
    <source>
        <dbReference type="PROSITE" id="PS50837"/>
    </source>
</evidence>
<feature type="compositionally biased region" description="Polar residues" evidence="2">
    <location>
        <begin position="49"/>
        <end position="58"/>
    </location>
</feature>
<accession>A0A8H5BL16</accession>
<protein>
    <recommendedName>
        <fullName evidence="3">NACHT domain-containing protein</fullName>
    </recommendedName>
</protein>
<dbReference type="InterPro" id="IPR007111">
    <property type="entry name" value="NACHT_NTPase"/>
</dbReference>
<name>A0A8H5BL16_9AGAR</name>